<evidence type="ECO:0000256" key="4">
    <source>
        <dbReference type="ARBA" id="ARBA00023098"/>
    </source>
</evidence>
<reference evidence="6 7" key="1">
    <citation type="submission" date="2019-12" db="EMBL/GenBank/DDBJ databases">
        <authorList>
            <person name="Alioto T."/>
            <person name="Alioto T."/>
            <person name="Gomez Garrido J."/>
        </authorList>
    </citation>
    <scope>NUCLEOTIDE SEQUENCE [LARGE SCALE GENOMIC DNA]</scope>
</reference>
<proteinExistence type="inferred from homology"/>
<name>A0A8S0Q6X0_OLEEU</name>
<dbReference type="PANTHER" id="PTHR46020">
    <property type="entry name" value="OSJNBB0059K02.9 PROTEIN"/>
    <property type="match status" value="1"/>
</dbReference>
<comment type="caution">
    <text evidence="6">The sequence shown here is derived from an EMBL/GenBank/DDBJ whole genome shotgun (WGS) entry which is preliminary data.</text>
</comment>
<protein>
    <submittedName>
        <fullName evidence="6">GDSL esterase lipase At5g03610-like</fullName>
    </submittedName>
</protein>
<dbReference type="Pfam" id="PF00657">
    <property type="entry name" value="Lipase_GDSL"/>
    <property type="match status" value="1"/>
</dbReference>
<organism evidence="6 7">
    <name type="scientific">Olea europaea subsp. europaea</name>
    <dbReference type="NCBI Taxonomy" id="158383"/>
    <lineage>
        <taxon>Eukaryota</taxon>
        <taxon>Viridiplantae</taxon>
        <taxon>Streptophyta</taxon>
        <taxon>Embryophyta</taxon>
        <taxon>Tracheophyta</taxon>
        <taxon>Spermatophyta</taxon>
        <taxon>Magnoliopsida</taxon>
        <taxon>eudicotyledons</taxon>
        <taxon>Gunneridae</taxon>
        <taxon>Pentapetalae</taxon>
        <taxon>asterids</taxon>
        <taxon>lamiids</taxon>
        <taxon>Lamiales</taxon>
        <taxon>Oleaceae</taxon>
        <taxon>Oleeae</taxon>
        <taxon>Olea</taxon>
    </lineage>
</organism>
<dbReference type="AlphaFoldDB" id="A0A8S0Q6X0"/>
<dbReference type="InterPro" id="IPR036514">
    <property type="entry name" value="SGNH_hydro_sf"/>
</dbReference>
<feature type="chain" id="PRO_5035871984" evidence="5">
    <location>
        <begin position="27"/>
        <end position="366"/>
    </location>
</feature>
<dbReference type="GO" id="GO:0016042">
    <property type="term" value="P:lipid catabolic process"/>
    <property type="evidence" value="ECO:0007669"/>
    <property type="project" value="UniProtKB-KW"/>
</dbReference>
<keyword evidence="7" id="KW-1185">Reference proteome</keyword>
<dbReference type="CDD" id="cd01837">
    <property type="entry name" value="SGNH_plant_lipase_like"/>
    <property type="match status" value="1"/>
</dbReference>
<evidence type="ECO:0000256" key="2">
    <source>
        <dbReference type="ARBA" id="ARBA00022801"/>
    </source>
</evidence>
<evidence type="ECO:0000313" key="7">
    <source>
        <dbReference type="Proteomes" id="UP000594638"/>
    </source>
</evidence>
<comment type="similarity">
    <text evidence="1">Belongs to the 'GDSL' lipolytic enzyme family.</text>
</comment>
<dbReference type="InterPro" id="IPR001087">
    <property type="entry name" value="GDSL"/>
</dbReference>
<feature type="signal peptide" evidence="5">
    <location>
        <begin position="1"/>
        <end position="26"/>
    </location>
</feature>
<dbReference type="OrthoDB" id="1600564at2759"/>
<dbReference type="GO" id="GO:0016788">
    <property type="term" value="F:hydrolase activity, acting on ester bonds"/>
    <property type="evidence" value="ECO:0007669"/>
    <property type="project" value="InterPro"/>
</dbReference>
<gene>
    <name evidence="6" type="ORF">OLEA9_A046703</name>
</gene>
<evidence type="ECO:0000256" key="5">
    <source>
        <dbReference type="SAM" id="SignalP"/>
    </source>
</evidence>
<accession>A0A8S0Q6X0</accession>
<sequence length="366" mass="41362">MELPNLYLSLFHCLLLTTTGYLCVQGLPHHSRRHHHNRHHLHDEHQLYGFRPTKLFVFGDSYADTGNVRKSLANSWKEPYGTTFPGKPAGRFSDGRVLTDYLAKYLGLKSPIAYIWMKLGEKKLHYGMNFAYGGSGVFNTYNLLPNMSTQIDFFEKLMNNDSVYTKWDLQSSLVLVALAGNDYGAYLANNGTAQGLQTFIPLVINQLAMNLKRLHEMGARKIAVTALEPLGCLPRMTQTSWFQQCNETQNMAVNFHNLLLQQAVEKLNNETQDSAFLVLDLYSSFTTVLDHKKDNSGNLKFDTPLKPCCMGVSNGYLCGSVDENGTKMYTVCNDPKAAFFWDGSHPTEAGWRAVFTAMQPTFEQFF</sequence>
<keyword evidence="2" id="KW-0378">Hydrolase</keyword>
<dbReference type="EMBL" id="CACTIH010000419">
    <property type="protein sequence ID" value="CAA2960558.1"/>
    <property type="molecule type" value="Genomic_DNA"/>
</dbReference>
<evidence type="ECO:0000313" key="6">
    <source>
        <dbReference type="EMBL" id="CAA2960558.1"/>
    </source>
</evidence>
<dbReference type="Gene3D" id="3.40.50.1110">
    <property type="entry name" value="SGNH hydrolase"/>
    <property type="match status" value="1"/>
</dbReference>
<dbReference type="InterPro" id="IPR035669">
    <property type="entry name" value="SGNH_plant_lipase-like"/>
</dbReference>
<keyword evidence="3" id="KW-0442">Lipid degradation</keyword>
<dbReference type="SUPFAM" id="SSF52266">
    <property type="entry name" value="SGNH hydrolase"/>
    <property type="match status" value="1"/>
</dbReference>
<evidence type="ECO:0000256" key="3">
    <source>
        <dbReference type="ARBA" id="ARBA00022963"/>
    </source>
</evidence>
<dbReference type="Proteomes" id="UP000594638">
    <property type="component" value="Unassembled WGS sequence"/>
</dbReference>
<dbReference type="PANTHER" id="PTHR46020:SF32">
    <property type="entry name" value="GDSL ESTERASE_LIPASE"/>
    <property type="match status" value="1"/>
</dbReference>
<keyword evidence="4" id="KW-0443">Lipid metabolism</keyword>
<dbReference type="Gramene" id="OE9A046703T1">
    <property type="protein sequence ID" value="OE9A046703C1"/>
    <property type="gene ID" value="OE9A046703"/>
</dbReference>
<keyword evidence="5" id="KW-0732">Signal</keyword>
<evidence type="ECO:0000256" key="1">
    <source>
        <dbReference type="ARBA" id="ARBA00008668"/>
    </source>
</evidence>